<dbReference type="InterPro" id="IPR002023">
    <property type="entry name" value="NuoE-like"/>
</dbReference>
<comment type="cofactor">
    <cofactor evidence="9">
        <name>[2Fe-2S] cluster</name>
        <dbReference type="ChEBI" id="CHEBI:190135"/>
    </cofactor>
</comment>
<dbReference type="NCBIfam" id="TIGR01958">
    <property type="entry name" value="nuoE_fam"/>
    <property type="match status" value="1"/>
</dbReference>
<dbReference type="GO" id="GO:0051537">
    <property type="term" value="F:2 iron, 2 sulfur cluster binding"/>
    <property type="evidence" value="ECO:0007669"/>
    <property type="project" value="UniProtKB-KW"/>
</dbReference>
<dbReference type="PANTHER" id="PTHR10371">
    <property type="entry name" value="NADH DEHYDROGENASE UBIQUINONE FLAVOPROTEIN 2, MITOCHONDRIAL"/>
    <property type="match status" value="1"/>
</dbReference>
<dbReference type="AlphaFoldDB" id="A0A6G7VB35"/>
<keyword evidence="13" id="KW-1185">Reference proteome</keyword>
<dbReference type="GO" id="GO:0046872">
    <property type="term" value="F:metal ion binding"/>
    <property type="evidence" value="ECO:0007669"/>
    <property type="project" value="UniProtKB-KW"/>
</dbReference>
<proteinExistence type="inferred from homology"/>
<dbReference type="InterPro" id="IPR042128">
    <property type="entry name" value="NuoE_dom"/>
</dbReference>
<dbReference type="FunFam" id="1.10.10.1590:FF:000001">
    <property type="entry name" value="NADH-quinone oxidoreductase subunit E"/>
    <property type="match status" value="1"/>
</dbReference>
<dbReference type="InterPro" id="IPR036249">
    <property type="entry name" value="Thioredoxin-like_sf"/>
</dbReference>
<organism evidence="12 13">
    <name type="scientific">Caldichromatium japonicum</name>
    <dbReference type="NCBI Taxonomy" id="2699430"/>
    <lineage>
        <taxon>Bacteria</taxon>
        <taxon>Pseudomonadati</taxon>
        <taxon>Pseudomonadota</taxon>
        <taxon>Gammaproteobacteria</taxon>
        <taxon>Chromatiales</taxon>
        <taxon>Chromatiaceae</taxon>
        <taxon>Caldichromatium</taxon>
    </lineage>
</organism>
<evidence type="ECO:0000313" key="13">
    <source>
        <dbReference type="Proteomes" id="UP000502699"/>
    </source>
</evidence>
<evidence type="ECO:0000256" key="5">
    <source>
        <dbReference type="ARBA" id="ARBA00023004"/>
    </source>
</evidence>
<evidence type="ECO:0000256" key="10">
    <source>
        <dbReference type="ARBA" id="ARBA00047712"/>
    </source>
</evidence>
<evidence type="ECO:0000256" key="2">
    <source>
        <dbReference type="ARBA" id="ARBA00019898"/>
    </source>
</evidence>
<dbReference type="InterPro" id="IPR041921">
    <property type="entry name" value="NuoE_N"/>
</dbReference>
<evidence type="ECO:0000256" key="1">
    <source>
        <dbReference type="ARBA" id="ARBA00010643"/>
    </source>
</evidence>
<keyword evidence="6 11" id="KW-0411">Iron-sulfur</keyword>
<protein>
    <recommendedName>
        <fullName evidence="2">NADH-quinone oxidoreductase subunit E</fullName>
    </recommendedName>
    <alternativeName>
        <fullName evidence="7">NADH dehydrogenase I subunit E</fullName>
    </alternativeName>
    <alternativeName>
        <fullName evidence="8">NDH-1 subunit E</fullName>
    </alternativeName>
</protein>
<evidence type="ECO:0000256" key="8">
    <source>
        <dbReference type="ARBA" id="ARBA00032788"/>
    </source>
</evidence>
<dbReference type="PROSITE" id="PS01099">
    <property type="entry name" value="COMPLEX1_24K"/>
    <property type="match status" value="1"/>
</dbReference>
<dbReference type="Gene3D" id="3.40.30.10">
    <property type="entry name" value="Glutaredoxin"/>
    <property type="match status" value="1"/>
</dbReference>
<keyword evidence="5 11" id="KW-0408">Iron</keyword>
<feature type="binding site" evidence="11">
    <location>
        <position position="142"/>
    </location>
    <ligand>
        <name>[2Fe-2S] cluster</name>
        <dbReference type="ChEBI" id="CHEBI:190135"/>
    </ligand>
</feature>
<accession>A0A6G7VB35</accession>
<dbReference type="RefSeq" id="WP_166269933.1">
    <property type="nucleotide sequence ID" value="NZ_CP048029.1"/>
</dbReference>
<comment type="cofactor">
    <cofactor evidence="11">
        <name>[2Fe-2S] cluster</name>
        <dbReference type="ChEBI" id="CHEBI:190135"/>
    </cofactor>
    <text evidence="11">Binds 1 [2Fe-2S] cluster.</text>
</comment>
<evidence type="ECO:0000256" key="11">
    <source>
        <dbReference type="PIRSR" id="PIRSR000216-1"/>
    </source>
</evidence>
<evidence type="ECO:0000256" key="3">
    <source>
        <dbReference type="ARBA" id="ARBA00022714"/>
    </source>
</evidence>
<gene>
    <name evidence="12" type="ORF">GWK36_03235</name>
</gene>
<reference evidence="13" key="1">
    <citation type="submission" date="2020-01" db="EMBL/GenBank/DDBJ databases">
        <title>Caldichromatium gen. nov., sp. nov., a thermophilic purple sulfur bacterium member of the family Chromatiaceae isolated from Nakabusa hot spring, Japan.</title>
        <authorList>
            <person name="Saini M.K."/>
            <person name="Hanada S."/>
            <person name="Tank M."/>
        </authorList>
    </citation>
    <scope>NUCLEOTIDE SEQUENCE [LARGE SCALE GENOMIC DNA]</scope>
    <source>
        <strain evidence="13">No.7</strain>
    </source>
</reference>
<dbReference type="CDD" id="cd03064">
    <property type="entry name" value="TRX_Fd_NuoE"/>
    <property type="match status" value="1"/>
</dbReference>
<dbReference type="EMBL" id="CP048029">
    <property type="protein sequence ID" value="QIK37162.1"/>
    <property type="molecule type" value="Genomic_DNA"/>
</dbReference>
<feature type="binding site" evidence="11">
    <location>
        <position position="146"/>
    </location>
    <ligand>
        <name>[2Fe-2S] cluster</name>
        <dbReference type="ChEBI" id="CHEBI:190135"/>
    </ligand>
</feature>
<evidence type="ECO:0000256" key="7">
    <source>
        <dbReference type="ARBA" id="ARBA00031580"/>
    </source>
</evidence>
<name>A0A6G7VB35_9GAMM</name>
<evidence type="ECO:0000256" key="6">
    <source>
        <dbReference type="ARBA" id="ARBA00023014"/>
    </source>
</evidence>
<sequence>MSLRNTPLTVDHRIDKETLFGPEIRAAIDAQIAKYPPEWKQSAVMAALTIVQDANGGWLTTELMDRVAAYLDMPPIAVYEVATFYSMYDLKPQGRHKVCVCNSISCMLNGSEALIAHVEHQYGVKPGEISADGRFTLKEVECLGACRDAPVVLIDKVYHERLTPEALDRLIEGLD</sequence>
<dbReference type="PANTHER" id="PTHR10371:SF3">
    <property type="entry name" value="NADH DEHYDROGENASE [UBIQUINONE] FLAVOPROTEIN 2, MITOCHONDRIAL"/>
    <property type="match status" value="1"/>
</dbReference>
<feature type="binding site" evidence="11">
    <location>
        <position position="101"/>
    </location>
    <ligand>
        <name>[2Fe-2S] cluster</name>
        <dbReference type="ChEBI" id="CHEBI:190135"/>
    </ligand>
</feature>
<keyword evidence="3 11" id="KW-0001">2Fe-2S</keyword>
<dbReference type="SUPFAM" id="SSF52833">
    <property type="entry name" value="Thioredoxin-like"/>
    <property type="match status" value="1"/>
</dbReference>
<feature type="binding site" evidence="11">
    <location>
        <position position="106"/>
    </location>
    <ligand>
        <name>[2Fe-2S] cluster</name>
        <dbReference type="ChEBI" id="CHEBI:190135"/>
    </ligand>
</feature>
<dbReference type="Pfam" id="PF01257">
    <property type="entry name" value="2Fe-2S_thioredx"/>
    <property type="match status" value="1"/>
</dbReference>
<dbReference type="Gene3D" id="1.10.10.1590">
    <property type="entry name" value="NADH-quinone oxidoreductase subunit E"/>
    <property type="match status" value="1"/>
</dbReference>
<evidence type="ECO:0000256" key="4">
    <source>
        <dbReference type="ARBA" id="ARBA00022723"/>
    </source>
</evidence>
<dbReference type="PIRSF" id="PIRSF000216">
    <property type="entry name" value="NADH_DH_24kDa"/>
    <property type="match status" value="1"/>
</dbReference>
<dbReference type="KEGG" id="cjap:GWK36_03235"/>
<comment type="catalytic activity">
    <reaction evidence="10">
        <text>a quinone + NADH + 5 H(+)(in) = a quinol + NAD(+) + 4 H(+)(out)</text>
        <dbReference type="Rhea" id="RHEA:57888"/>
        <dbReference type="ChEBI" id="CHEBI:15378"/>
        <dbReference type="ChEBI" id="CHEBI:24646"/>
        <dbReference type="ChEBI" id="CHEBI:57540"/>
        <dbReference type="ChEBI" id="CHEBI:57945"/>
        <dbReference type="ChEBI" id="CHEBI:132124"/>
    </reaction>
</comment>
<dbReference type="Proteomes" id="UP000502699">
    <property type="component" value="Chromosome"/>
</dbReference>
<evidence type="ECO:0000256" key="9">
    <source>
        <dbReference type="ARBA" id="ARBA00034078"/>
    </source>
</evidence>
<dbReference type="GO" id="GO:0003954">
    <property type="term" value="F:NADH dehydrogenase activity"/>
    <property type="evidence" value="ECO:0007669"/>
    <property type="project" value="TreeGrafter"/>
</dbReference>
<evidence type="ECO:0000313" key="12">
    <source>
        <dbReference type="EMBL" id="QIK37162.1"/>
    </source>
</evidence>
<keyword evidence="4 11" id="KW-0479">Metal-binding</keyword>
<comment type="similarity">
    <text evidence="1">Belongs to the complex I 24 kDa subunit family.</text>
</comment>